<reference evidence="1 2" key="1">
    <citation type="submission" date="2019-09" db="EMBL/GenBank/DDBJ databases">
        <title>Taxonomic organization of the family Brucellaceae based on a phylogenomic approach.</title>
        <authorList>
            <person name="Leclercq S."/>
            <person name="Cloeckaert A."/>
            <person name="Zygmunt M.S."/>
        </authorList>
    </citation>
    <scope>NUCLEOTIDE SEQUENCE [LARGE SCALE GENOMIC DNA]</scope>
    <source>
        <strain evidence="1 2">WS1830</strain>
    </source>
</reference>
<protein>
    <submittedName>
        <fullName evidence="1">Uncharacterized protein</fullName>
    </submittedName>
</protein>
<comment type="caution">
    <text evidence="1">The sequence shown here is derived from an EMBL/GenBank/DDBJ whole genome shotgun (WGS) entry which is preliminary data.</text>
</comment>
<organism evidence="1 2">
    <name type="scientific">Brucella tritici</name>
    <dbReference type="NCBI Taxonomy" id="94626"/>
    <lineage>
        <taxon>Bacteria</taxon>
        <taxon>Pseudomonadati</taxon>
        <taxon>Pseudomonadota</taxon>
        <taxon>Alphaproteobacteria</taxon>
        <taxon>Hyphomicrobiales</taxon>
        <taxon>Brucellaceae</taxon>
        <taxon>Brucella/Ochrobactrum group</taxon>
        <taxon>Brucella</taxon>
    </lineage>
</organism>
<name>A0A6L3Y6V6_9HYPH</name>
<evidence type="ECO:0000313" key="2">
    <source>
        <dbReference type="Proteomes" id="UP000481643"/>
    </source>
</evidence>
<sequence>MIGPKQAADYPDRDIDCQEAVSQGISDLIEQATLSGGSEAEAAAALSGTDIPGIRDLINDAVEAGWSADEAARAVAEVAKGMQVGYAGTDPNE</sequence>
<dbReference type="EMBL" id="WBVX01000037">
    <property type="protein sequence ID" value="KAB2678078.1"/>
    <property type="molecule type" value="Genomic_DNA"/>
</dbReference>
<dbReference type="AlphaFoldDB" id="A0A6L3Y6V6"/>
<accession>A0A6L3Y6V6</accession>
<proteinExistence type="predicted"/>
<evidence type="ECO:0000313" key="1">
    <source>
        <dbReference type="EMBL" id="KAB2678078.1"/>
    </source>
</evidence>
<dbReference type="Proteomes" id="UP000481643">
    <property type="component" value="Unassembled WGS sequence"/>
</dbReference>
<gene>
    <name evidence="1" type="ORF">F9L08_24460</name>
</gene>
<dbReference type="RefSeq" id="WP_151653565.1">
    <property type="nucleotide sequence ID" value="NZ_WBVX01000037.1"/>
</dbReference>